<dbReference type="PANTHER" id="PTHR34700">
    <property type="entry name" value="POTASSIUM BINDING PROTEIN KBP"/>
    <property type="match status" value="1"/>
</dbReference>
<name>A0A1Y6B5J9_9BACT</name>
<evidence type="ECO:0000256" key="1">
    <source>
        <dbReference type="SAM" id="MobiDB-lite"/>
    </source>
</evidence>
<dbReference type="InterPro" id="IPR036779">
    <property type="entry name" value="LysM_dom_sf"/>
</dbReference>
<dbReference type="PROSITE" id="PS51782">
    <property type="entry name" value="LYSM"/>
    <property type="match status" value="2"/>
</dbReference>
<organism evidence="3 4">
    <name type="scientific">Pseudobacteriovorax antillogorgiicola</name>
    <dbReference type="NCBI Taxonomy" id="1513793"/>
    <lineage>
        <taxon>Bacteria</taxon>
        <taxon>Pseudomonadati</taxon>
        <taxon>Bdellovibrionota</taxon>
        <taxon>Oligoflexia</taxon>
        <taxon>Oligoflexales</taxon>
        <taxon>Pseudobacteriovoracaceae</taxon>
        <taxon>Pseudobacteriovorax</taxon>
    </lineage>
</organism>
<dbReference type="SMART" id="SM00257">
    <property type="entry name" value="LysM"/>
    <property type="match status" value="2"/>
</dbReference>
<dbReference type="InterPro" id="IPR052196">
    <property type="entry name" value="Bact_Kbp"/>
</dbReference>
<dbReference type="Gene3D" id="3.10.350.10">
    <property type="entry name" value="LysM domain"/>
    <property type="match status" value="2"/>
</dbReference>
<dbReference type="PANTHER" id="PTHR34700:SF4">
    <property type="entry name" value="PHAGE-LIKE ELEMENT PBSX PROTEIN XKDP"/>
    <property type="match status" value="1"/>
</dbReference>
<feature type="domain" description="LysM" evidence="2">
    <location>
        <begin position="259"/>
        <end position="306"/>
    </location>
</feature>
<dbReference type="CDD" id="cd00118">
    <property type="entry name" value="LysM"/>
    <property type="match status" value="2"/>
</dbReference>
<reference evidence="4" key="1">
    <citation type="submission" date="2017-04" db="EMBL/GenBank/DDBJ databases">
        <authorList>
            <person name="Varghese N."/>
            <person name="Submissions S."/>
        </authorList>
    </citation>
    <scope>NUCLEOTIDE SEQUENCE [LARGE SCALE GENOMIC DNA]</scope>
    <source>
        <strain evidence="4">RKEM611</strain>
    </source>
</reference>
<dbReference type="Pfam" id="PF01476">
    <property type="entry name" value="LysM"/>
    <property type="match status" value="2"/>
</dbReference>
<evidence type="ECO:0000313" key="4">
    <source>
        <dbReference type="Proteomes" id="UP000192907"/>
    </source>
</evidence>
<evidence type="ECO:0000313" key="3">
    <source>
        <dbReference type="EMBL" id="SME90964.1"/>
    </source>
</evidence>
<evidence type="ECO:0000259" key="2">
    <source>
        <dbReference type="PROSITE" id="PS51782"/>
    </source>
</evidence>
<dbReference type="EMBL" id="FWZT01000001">
    <property type="protein sequence ID" value="SME90964.1"/>
    <property type="molecule type" value="Genomic_DNA"/>
</dbReference>
<keyword evidence="4" id="KW-1185">Reference proteome</keyword>
<feature type="region of interest" description="Disordered" evidence="1">
    <location>
        <begin position="58"/>
        <end position="90"/>
    </location>
</feature>
<dbReference type="InterPro" id="IPR018392">
    <property type="entry name" value="LysM"/>
</dbReference>
<feature type="domain" description="LysM" evidence="2">
    <location>
        <begin position="325"/>
        <end position="373"/>
    </location>
</feature>
<proteinExistence type="predicted"/>
<dbReference type="AlphaFoldDB" id="A0A1Y6B5J9"/>
<dbReference type="Proteomes" id="UP000192907">
    <property type="component" value="Unassembled WGS sequence"/>
</dbReference>
<gene>
    <name evidence="3" type="ORF">SAMN06296036_101410</name>
</gene>
<dbReference type="STRING" id="1513793.SAMN06296036_101410"/>
<dbReference type="SUPFAM" id="SSF54106">
    <property type="entry name" value="LysM domain"/>
    <property type="match status" value="1"/>
</dbReference>
<accession>A0A1Y6B5J9</accession>
<sequence>MRLPMNLYEISKNFNVNDMEVFRWHENDRQHLAGGIRMRLRSGLLILLMMFGVPMMSTSCSTSGQEESQEEFGDQEDGQEENFADEEQLQNQEGEDNLNNLNNFNNMNENLESAGFNNAAGGNNQFLNNEGNQFANNNFQSDLGNEELQNEGELQQIIEDMNASNGDQFAQQDAALNNPMMQNNGMLMNDQGMGNQMMENINQGMDQGMMMNQGMNQAMDQGMMNQGMENMAQAPMEQQSMATAGSPMAPGLPELGSKMSYIVQKGDTLAKIATRVYGDPQKWAEIADFTGIANPKLIYPGDVVYYQLTEQTMAFASSYESVTRSEVRVMEGDTLSTIASRVLGNAANWKMIWRQNDNIANPDRLEVGSTLYYIEPGMLSATLETARDFFVQASDTMVDLAEATQSQVDQGDKLEDKPETINSVTAELDDEFAMMNTSDFERVI</sequence>
<feature type="compositionally biased region" description="Acidic residues" evidence="1">
    <location>
        <begin position="67"/>
        <end position="90"/>
    </location>
</feature>
<protein>
    <submittedName>
        <fullName evidence="3">LysM domain-containing protein</fullName>
    </submittedName>
</protein>